<reference evidence="2 3" key="1">
    <citation type="submission" date="2016-07" db="EMBL/GenBank/DDBJ databases">
        <title>Pervasive Adenine N6-methylation of Active Genes in Fungi.</title>
        <authorList>
            <consortium name="DOE Joint Genome Institute"/>
            <person name="Mondo S.J."/>
            <person name="Dannebaum R.O."/>
            <person name="Kuo R.C."/>
            <person name="Labutti K."/>
            <person name="Haridas S."/>
            <person name="Kuo A."/>
            <person name="Salamov A."/>
            <person name="Ahrendt S.R."/>
            <person name="Lipzen A."/>
            <person name="Sullivan W."/>
            <person name="Andreopoulos W.B."/>
            <person name="Clum A."/>
            <person name="Lindquist E."/>
            <person name="Daum C."/>
            <person name="Ramamoorthy G.K."/>
            <person name="Gryganskyi A."/>
            <person name="Culley D."/>
            <person name="Magnuson J.K."/>
            <person name="James T.Y."/>
            <person name="O'Malley M.A."/>
            <person name="Stajich J.E."/>
            <person name="Spatafora J.W."/>
            <person name="Visel A."/>
            <person name="Grigoriev I.V."/>
        </authorList>
    </citation>
    <scope>NUCLEOTIDE SEQUENCE [LARGE SCALE GENOMIC DNA]</scope>
    <source>
        <strain evidence="2 3">CBS 129021</strain>
    </source>
</reference>
<feature type="compositionally biased region" description="Polar residues" evidence="1">
    <location>
        <begin position="240"/>
        <end position="256"/>
    </location>
</feature>
<dbReference type="Proteomes" id="UP000193689">
    <property type="component" value="Unassembled WGS sequence"/>
</dbReference>
<protein>
    <submittedName>
        <fullName evidence="2">Uncharacterized protein</fullName>
    </submittedName>
</protein>
<feature type="region of interest" description="Disordered" evidence="1">
    <location>
        <begin position="125"/>
        <end position="147"/>
    </location>
</feature>
<accession>A0A1Y2DHU9</accession>
<evidence type="ECO:0000313" key="3">
    <source>
        <dbReference type="Proteomes" id="UP000193689"/>
    </source>
</evidence>
<name>A0A1Y2DHU9_9PEZI</name>
<evidence type="ECO:0000256" key="1">
    <source>
        <dbReference type="SAM" id="MobiDB-lite"/>
    </source>
</evidence>
<dbReference type="InParanoid" id="A0A1Y2DHU9"/>
<proteinExistence type="predicted"/>
<dbReference type="GeneID" id="63775010"/>
<gene>
    <name evidence="2" type="ORF">BCR38DRAFT_413149</name>
</gene>
<dbReference type="RefSeq" id="XP_040711645.1">
    <property type="nucleotide sequence ID" value="XM_040858798.1"/>
</dbReference>
<dbReference type="EMBL" id="MCFJ01000015">
    <property type="protein sequence ID" value="ORY58833.1"/>
    <property type="molecule type" value="Genomic_DNA"/>
</dbReference>
<dbReference type="AlphaFoldDB" id="A0A1Y2DHU9"/>
<feature type="region of interest" description="Disordered" evidence="1">
    <location>
        <begin position="179"/>
        <end position="207"/>
    </location>
</feature>
<sequence length="517" mass="55310">MSRSSPLNGSADFRCNINDHLVDGPLGPGDPRPFGVNLTTVNLTQAPYCSCGQFNRCGFHPQQTGPGVVFDSFPDTSAPAYQNNTATTYLRGLPVDTTITQGAGAQFGSTSADYSTIQDNGQNWPGSIPYEDLGDDKQPDPNIGGCDDQFSPGNPSCPTVPGIRNIPFLSSLADYYQQTSYSHPPTTSAGSVPAEPSLSGPGLNSTTYAPSSASESVCAYSFYENFEPFDVPAPPLAPPGSQSCLAPHSEGSSPETQHYKTPIDSQELSSNISAQGSLASAFCDRPLKRRAARPLSNTPVTFAERLQSTAIVTLSRHIKSPKTAKTNRVGTVAAAVISTVPRASGSTNGIKKVANLSAARISCPLIIVDAGWNILIKSSTKRIMKIVRRARKNLVAPGGVRGARGLEAIDRFGGGSAPRPDFKITDGYLSLVWHFLLSLLYRLQSLQFTPQYHSFLFRLLHSTFSDPVHRCPGQLSTMETSPMPTEAGEGISCGEDLTMHSANFELSIEVTQFPREL</sequence>
<evidence type="ECO:0000313" key="2">
    <source>
        <dbReference type="EMBL" id="ORY58833.1"/>
    </source>
</evidence>
<feature type="compositionally biased region" description="Polar residues" evidence="1">
    <location>
        <begin position="179"/>
        <end position="190"/>
    </location>
</feature>
<keyword evidence="3" id="KW-1185">Reference proteome</keyword>
<organism evidence="2 3">
    <name type="scientific">Pseudomassariella vexata</name>
    <dbReference type="NCBI Taxonomy" id="1141098"/>
    <lineage>
        <taxon>Eukaryota</taxon>
        <taxon>Fungi</taxon>
        <taxon>Dikarya</taxon>
        <taxon>Ascomycota</taxon>
        <taxon>Pezizomycotina</taxon>
        <taxon>Sordariomycetes</taxon>
        <taxon>Xylariomycetidae</taxon>
        <taxon>Amphisphaeriales</taxon>
        <taxon>Pseudomassariaceae</taxon>
        <taxon>Pseudomassariella</taxon>
    </lineage>
</organism>
<feature type="region of interest" description="Disordered" evidence="1">
    <location>
        <begin position="233"/>
        <end position="267"/>
    </location>
</feature>
<comment type="caution">
    <text evidence="2">The sequence shown here is derived from an EMBL/GenBank/DDBJ whole genome shotgun (WGS) entry which is preliminary data.</text>
</comment>